<reference evidence="2 3" key="1">
    <citation type="journal article" date="2015" name="Genome Announc.">
        <title>Genome Assemblies of Three Soil-Associated Devosia species: D. insulae, D. limi, and D. soli.</title>
        <authorList>
            <person name="Hassan Y.I."/>
            <person name="Lepp D."/>
            <person name="Zhou T."/>
        </authorList>
    </citation>
    <scope>NUCLEOTIDE SEQUENCE [LARGE SCALE GENOMIC DNA]</scope>
    <source>
        <strain evidence="2 3">DS-56</strain>
    </source>
</reference>
<dbReference type="EMBL" id="LAJE02000304">
    <property type="protein sequence ID" value="OEO29215.1"/>
    <property type="molecule type" value="Genomic_DNA"/>
</dbReference>
<evidence type="ECO:0008006" key="4">
    <source>
        <dbReference type="Google" id="ProtNLM"/>
    </source>
</evidence>
<protein>
    <recommendedName>
        <fullName evidence="4">Phage holin family protein</fullName>
    </recommendedName>
</protein>
<evidence type="ECO:0000313" key="2">
    <source>
        <dbReference type="EMBL" id="OEO29215.1"/>
    </source>
</evidence>
<evidence type="ECO:0000256" key="1">
    <source>
        <dbReference type="SAM" id="Phobius"/>
    </source>
</evidence>
<dbReference type="Proteomes" id="UP000095463">
    <property type="component" value="Unassembled WGS sequence"/>
</dbReference>
<keyword evidence="1" id="KW-1133">Transmembrane helix</keyword>
<feature type="transmembrane region" description="Helical" evidence="1">
    <location>
        <begin position="58"/>
        <end position="79"/>
    </location>
</feature>
<sequence length="153" mass="15877">MHLLALAASVLGIEVDELLEHFKRNAMAWSAVALFALIGLVFGLVALNAWFTLMWGPIVAPLVIAAGALVIALGLYAAITITDSIAKKHAAQRRNAAEKTALVTTAALTALPLVLKSDLMRKVGIPIGGALAAAYLLAKPGSSHGHSNGHDPD</sequence>
<dbReference type="RefSeq" id="WP_069911506.1">
    <property type="nucleotide sequence ID" value="NZ_LAJE02000304.1"/>
</dbReference>
<keyword evidence="3" id="KW-1185">Reference proteome</keyword>
<dbReference type="OrthoDB" id="7951021at2"/>
<keyword evidence="1" id="KW-0812">Transmembrane</keyword>
<dbReference type="AlphaFoldDB" id="A0A1E5XKW2"/>
<organism evidence="2 3">
    <name type="scientific">Devosia insulae DS-56</name>
    <dbReference type="NCBI Taxonomy" id="1116389"/>
    <lineage>
        <taxon>Bacteria</taxon>
        <taxon>Pseudomonadati</taxon>
        <taxon>Pseudomonadota</taxon>
        <taxon>Alphaproteobacteria</taxon>
        <taxon>Hyphomicrobiales</taxon>
        <taxon>Devosiaceae</taxon>
        <taxon>Devosia</taxon>
    </lineage>
</organism>
<feature type="transmembrane region" description="Helical" evidence="1">
    <location>
        <begin position="28"/>
        <end position="51"/>
    </location>
</feature>
<gene>
    <name evidence="2" type="ORF">VW23_026620</name>
</gene>
<keyword evidence="1" id="KW-0472">Membrane</keyword>
<accession>A0A1E5XKW2</accession>
<evidence type="ECO:0000313" key="3">
    <source>
        <dbReference type="Proteomes" id="UP000095463"/>
    </source>
</evidence>
<name>A0A1E5XKW2_9HYPH</name>
<comment type="caution">
    <text evidence="2">The sequence shown here is derived from an EMBL/GenBank/DDBJ whole genome shotgun (WGS) entry which is preliminary data.</text>
</comment>
<proteinExistence type="predicted"/>